<evidence type="ECO:0000313" key="1">
    <source>
        <dbReference type="EMBL" id="EEG54923.1"/>
    </source>
</evidence>
<accession>C0D172</accession>
<gene>
    <name evidence="1" type="ORF">CLOSTASPAR_03009</name>
</gene>
<protein>
    <submittedName>
        <fullName evidence="1">Uncharacterized protein</fullName>
    </submittedName>
</protein>
<keyword evidence="2" id="KW-1185">Reference proteome</keyword>
<dbReference type="Proteomes" id="UP000004756">
    <property type="component" value="Unassembled WGS sequence"/>
</dbReference>
<organism evidence="1 2">
    <name type="scientific">[Clostridium] asparagiforme DSM 15981</name>
    <dbReference type="NCBI Taxonomy" id="518636"/>
    <lineage>
        <taxon>Bacteria</taxon>
        <taxon>Bacillati</taxon>
        <taxon>Bacillota</taxon>
        <taxon>Clostridia</taxon>
        <taxon>Lachnospirales</taxon>
        <taxon>Lachnospiraceae</taxon>
        <taxon>Enterocloster</taxon>
    </lineage>
</organism>
<dbReference type="EMBL" id="ACCJ01000205">
    <property type="protein sequence ID" value="EEG54923.1"/>
    <property type="molecule type" value="Genomic_DNA"/>
</dbReference>
<proteinExistence type="predicted"/>
<reference evidence="1 2" key="2">
    <citation type="submission" date="2009-02" db="EMBL/GenBank/DDBJ databases">
        <title>Draft genome sequence of Clostridium asparagiforme (DSM 15981).</title>
        <authorList>
            <person name="Sudarsanam P."/>
            <person name="Ley R."/>
            <person name="Guruge J."/>
            <person name="Turnbaugh P.J."/>
            <person name="Mahowald M."/>
            <person name="Liep D."/>
            <person name="Gordon J."/>
        </authorList>
    </citation>
    <scope>NUCLEOTIDE SEQUENCE [LARGE SCALE GENOMIC DNA]</scope>
    <source>
        <strain evidence="1 2">DSM 15981</strain>
    </source>
</reference>
<name>C0D172_9FIRM</name>
<sequence>MSAGGGCRRIRRPRCFGVLLGTERTVTSAESRCRRFSVAY</sequence>
<evidence type="ECO:0000313" key="2">
    <source>
        <dbReference type="Proteomes" id="UP000004756"/>
    </source>
</evidence>
<comment type="caution">
    <text evidence="1">The sequence shown here is derived from an EMBL/GenBank/DDBJ whole genome shotgun (WGS) entry which is preliminary data.</text>
</comment>
<reference evidence="1 2" key="1">
    <citation type="submission" date="2009-01" db="EMBL/GenBank/DDBJ databases">
        <authorList>
            <person name="Fulton L."/>
            <person name="Clifton S."/>
            <person name="Fulton B."/>
            <person name="Xu J."/>
            <person name="Minx P."/>
            <person name="Pepin K.H."/>
            <person name="Johnson M."/>
            <person name="Bhonagiri V."/>
            <person name="Nash W.E."/>
            <person name="Mardis E.R."/>
            <person name="Wilson R.K."/>
        </authorList>
    </citation>
    <scope>NUCLEOTIDE SEQUENCE [LARGE SCALE GENOMIC DNA]</scope>
    <source>
        <strain evidence="1 2">DSM 15981</strain>
    </source>
</reference>
<dbReference type="HOGENOM" id="CLU_3287141_0_0_9"/>
<dbReference type="AlphaFoldDB" id="C0D172"/>